<keyword evidence="2" id="KW-1185">Reference proteome</keyword>
<dbReference type="AlphaFoldDB" id="A0A1P8JV46"/>
<dbReference type="KEGG" id="rhy:RD110_10800"/>
<name>A0A1P8JV46_9BURK</name>
<reference evidence="1 2" key="1">
    <citation type="submission" date="2017-01" db="EMBL/GenBank/DDBJ databases">
        <authorList>
            <person name="Mah S.A."/>
            <person name="Swanson W.J."/>
            <person name="Moy G.W."/>
            <person name="Vacquier V.D."/>
        </authorList>
    </citation>
    <scope>NUCLEOTIDE SEQUENCE [LARGE SCALE GENOMIC DNA]</scope>
    <source>
        <strain evidence="1 2">DCY110</strain>
    </source>
</reference>
<gene>
    <name evidence="1" type="ORF">RD110_10800</name>
</gene>
<dbReference type="RefSeq" id="WP_076199315.1">
    <property type="nucleotide sequence ID" value="NZ_CP019236.1"/>
</dbReference>
<organism evidence="1 2">
    <name type="scientific">Rhodoferax koreensis</name>
    <dbReference type="NCBI Taxonomy" id="1842727"/>
    <lineage>
        <taxon>Bacteria</taxon>
        <taxon>Pseudomonadati</taxon>
        <taxon>Pseudomonadota</taxon>
        <taxon>Betaproteobacteria</taxon>
        <taxon>Burkholderiales</taxon>
        <taxon>Comamonadaceae</taxon>
        <taxon>Rhodoferax</taxon>
    </lineage>
</organism>
<dbReference type="Proteomes" id="UP000186609">
    <property type="component" value="Chromosome"/>
</dbReference>
<evidence type="ECO:0000313" key="2">
    <source>
        <dbReference type="Proteomes" id="UP000186609"/>
    </source>
</evidence>
<dbReference type="EMBL" id="CP019236">
    <property type="protein sequence ID" value="APW37615.1"/>
    <property type="molecule type" value="Genomic_DNA"/>
</dbReference>
<proteinExistence type="predicted"/>
<evidence type="ECO:0000313" key="1">
    <source>
        <dbReference type="EMBL" id="APW37615.1"/>
    </source>
</evidence>
<dbReference type="OrthoDB" id="9157679at2"/>
<accession>A0A1P8JV46</accession>
<protein>
    <submittedName>
        <fullName evidence="1">Uncharacterized protein</fullName>
    </submittedName>
</protein>
<sequence length="175" mass="19730">MIDKDKIRAAFEQWICKRWGGCERGELNWNGTQYANDRVDFAWDAWRDACTPLAREIEALQAKDARLALQATGDHPAPCAGSCEAQAFRIDARALRAEIQRLEQRRPLDAAEMREFIGSNFESALAGNQPLSDSVMTWNTEASDNDKWTLTTHDLLSCFDGLEDWIRPGKEGNAP</sequence>
<dbReference type="STRING" id="1842727.RD110_10800"/>